<evidence type="ECO:0000313" key="3">
    <source>
        <dbReference type="EMBL" id="OAX54553.1"/>
    </source>
</evidence>
<comment type="caution">
    <text evidence="3">The sequence shown here is derived from an EMBL/GenBank/DDBJ whole genome shotgun (WGS) entry which is preliminary data.</text>
</comment>
<evidence type="ECO:0000259" key="2">
    <source>
        <dbReference type="PROSITE" id="PS51352"/>
    </source>
</evidence>
<dbReference type="RefSeq" id="WP_064540416.1">
    <property type="nucleotide sequence ID" value="NZ_LWSU01000227.1"/>
</dbReference>
<gene>
    <name evidence="3" type="ORF">A6R73_03480</name>
</gene>
<dbReference type="InterPro" id="IPR036249">
    <property type="entry name" value="Thioredoxin-like_sf"/>
</dbReference>
<proteinExistence type="predicted"/>
<protein>
    <submittedName>
        <fullName evidence="3">Thiol reductase thioredoxin</fullName>
    </submittedName>
</protein>
<organism evidence="3 4">
    <name type="scientific">Xanthomonas graminis pv. poae</name>
    <dbReference type="NCBI Taxonomy" id="227946"/>
    <lineage>
        <taxon>Bacteria</taxon>
        <taxon>Pseudomonadati</taxon>
        <taxon>Pseudomonadota</taxon>
        <taxon>Gammaproteobacteria</taxon>
        <taxon>Lysobacterales</taxon>
        <taxon>Lysobacteraceae</taxon>
        <taxon>Xanthomonas</taxon>
        <taxon>Xanthomonas translucens group</taxon>
        <taxon>Xanthomonas graminis</taxon>
    </lineage>
</organism>
<dbReference type="SUPFAM" id="SSF52833">
    <property type="entry name" value="Thioredoxin-like"/>
    <property type="match status" value="1"/>
</dbReference>
<keyword evidence="1" id="KW-0732">Signal</keyword>
<dbReference type="InterPro" id="IPR013766">
    <property type="entry name" value="Thioredoxin_domain"/>
</dbReference>
<dbReference type="Pfam" id="PF13899">
    <property type="entry name" value="Thioredoxin_7"/>
    <property type="match status" value="1"/>
</dbReference>
<dbReference type="CDD" id="cd02947">
    <property type="entry name" value="TRX_family"/>
    <property type="match status" value="1"/>
</dbReference>
<feature type="chain" id="PRO_5008282304" evidence="1">
    <location>
        <begin position="19"/>
        <end position="155"/>
    </location>
</feature>
<name>A0A199P0X9_9XANT</name>
<accession>A0A199P0X9</accession>
<feature type="signal peptide" evidence="1">
    <location>
        <begin position="1"/>
        <end position="18"/>
    </location>
</feature>
<dbReference type="EMBL" id="LWSU01000227">
    <property type="protein sequence ID" value="OAX54553.1"/>
    <property type="molecule type" value="Genomic_DNA"/>
</dbReference>
<dbReference type="AlphaFoldDB" id="A0A199P0X9"/>
<sequence length="155" mass="16392">MKRWLLLSLLTVVPLAHALDLPYDAGADANANAQVQQALAAGRQAHKPTLLIFGTNWCGDCRALDASLHAARNAALVNAHLEVVKIDVGNFDHNLELSQAYGDPIQKGIPAAVVVGADGKPVYTTKAGELANARKMRDTGIYDFFAKVAGVPAGH</sequence>
<evidence type="ECO:0000256" key="1">
    <source>
        <dbReference type="SAM" id="SignalP"/>
    </source>
</evidence>
<dbReference type="Gene3D" id="3.40.30.10">
    <property type="entry name" value="Glutaredoxin"/>
    <property type="match status" value="1"/>
</dbReference>
<dbReference type="Proteomes" id="UP000093858">
    <property type="component" value="Unassembled WGS sequence"/>
</dbReference>
<feature type="domain" description="Thioredoxin" evidence="2">
    <location>
        <begin position="7"/>
        <end position="150"/>
    </location>
</feature>
<reference evidence="3 4" key="1">
    <citation type="submission" date="2016-04" db="EMBL/GenBank/DDBJ databases">
        <title>Xanthomonas translucens phylogeny.</title>
        <authorList>
            <person name="Langlois P."/>
        </authorList>
    </citation>
    <scope>NUCLEOTIDE SEQUENCE [LARGE SCALE GENOMIC DNA]</scope>
    <source>
        <strain evidence="3 4">B99</strain>
    </source>
</reference>
<evidence type="ECO:0000313" key="4">
    <source>
        <dbReference type="Proteomes" id="UP000093858"/>
    </source>
</evidence>
<dbReference type="PROSITE" id="PS51352">
    <property type="entry name" value="THIOREDOXIN_2"/>
    <property type="match status" value="1"/>
</dbReference>